<dbReference type="SUPFAM" id="SSF55729">
    <property type="entry name" value="Acyl-CoA N-acyltransferases (Nat)"/>
    <property type="match status" value="1"/>
</dbReference>
<dbReference type="Gene3D" id="3.40.630.30">
    <property type="match status" value="1"/>
</dbReference>
<dbReference type="InterPro" id="IPR045057">
    <property type="entry name" value="Gcn5-rel_NAT"/>
</dbReference>
<protein>
    <recommendedName>
        <fullName evidence="1">N-acetyltransferase domain-containing protein</fullName>
    </recommendedName>
</protein>
<dbReference type="RefSeq" id="WP_015651864.1">
    <property type="nucleotide sequence ID" value="NC_020506.1"/>
</dbReference>
<dbReference type="PATRIC" id="fig|1121353.3.peg.2038"/>
<reference evidence="2 3" key="1">
    <citation type="submission" date="2013-02" db="EMBL/GenBank/DDBJ databases">
        <title>The complete genome sequence of Corynebacterium callunae DSM 20147.</title>
        <authorList>
            <person name="Ruckert C."/>
            <person name="Albersmeier A."/>
            <person name="Kalinowski J."/>
        </authorList>
    </citation>
    <scope>NUCLEOTIDE SEQUENCE [LARGE SCALE GENOMIC DNA]</scope>
    <source>
        <strain evidence="2 3">DSM 20147</strain>
    </source>
</reference>
<dbReference type="InterPro" id="IPR031165">
    <property type="entry name" value="GNAT_YJDJ"/>
</dbReference>
<dbReference type="Proteomes" id="UP000011760">
    <property type="component" value="Chromosome"/>
</dbReference>
<dbReference type="PROSITE" id="PS51729">
    <property type="entry name" value="GNAT_YJDJ"/>
    <property type="match status" value="1"/>
</dbReference>
<name>M1UMM3_9CORY</name>
<organism evidence="2 3">
    <name type="scientific">Corynebacterium callunae DSM 20147</name>
    <dbReference type="NCBI Taxonomy" id="1121353"/>
    <lineage>
        <taxon>Bacteria</taxon>
        <taxon>Bacillati</taxon>
        <taxon>Actinomycetota</taxon>
        <taxon>Actinomycetes</taxon>
        <taxon>Mycobacteriales</taxon>
        <taxon>Corynebacteriaceae</taxon>
        <taxon>Corynebacterium</taxon>
    </lineage>
</organism>
<dbReference type="OrthoDB" id="5405911at2"/>
<dbReference type="Pfam" id="PF14542">
    <property type="entry name" value="Acetyltransf_CG"/>
    <property type="match status" value="1"/>
</dbReference>
<gene>
    <name evidence="2" type="ORF">H924_09990</name>
</gene>
<evidence type="ECO:0000259" key="1">
    <source>
        <dbReference type="PROSITE" id="PS51729"/>
    </source>
</evidence>
<sequence>MTLVDKLNNEVQFSHNEHRKQYEISYAAEDKAAGFTAYVDNEGGRIFYHTVVGEEYGGRGLASILVKAALEDTHTAGLTIIPLCPFVKGYLEKHPMEGVRPGTREDIEIIKNL</sequence>
<proteinExistence type="predicted"/>
<dbReference type="PANTHER" id="PTHR31435:SF10">
    <property type="entry name" value="BSR4717 PROTEIN"/>
    <property type="match status" value="1"/>
</dbReference>
<dbReference type="STRING" id="1121353.H924_09990"/>
<dbReference type="eggNOG" id="COG2388">
    <property type="taxonomic scope" value="Bacteria"/>
</dbReference>
<feature type="domain" description="N-acetyltransferase" evidence="1">
    <location>
        <begin position="14"/>
        <end position="108"/>
    </location>
</feature>
<evidence type="ECO:0000313" key="3">
    <source>
        <dbReference type="Proteomes" id="UP000011760"/>
    </source>
</evidence>
<accession>M1UMM3</accession>
<dbReference type="InterPro" id="IPR016181">
    <property type="entry name" value="Acyl_CoA_acyltransferase"/>
</dbReference>
<dbReference type="EMBL" id="CP004354">
    <property type="protein sequence ID" value="AGG67434.1"/>
    <property type="molecule type" value="Genomic_DNA"/>
</dbReference>
<keyword evidence="3" id="KW-1185">Reference proteome</keyword>
<dbReference type="KEGG" id="ccn:H924_09990"/>
<dbReference type="PANTHER" id="PTHR31435">
    <property type="entry name" value="PROTEIN NATD1"/>
    <property type="match status" value="1"/>
</dbReference>
<dbReference type="AlphaFoldDB" id="M1UMM3"/>
<dbReference type="HOGENOM" id="CLU_132888_0_1_11"/>
<evidence type="ECO:0000313" key="2">
    <source>
        <dbReference type="EMBL" id="AGG67434.1"/>
    </source>
</evidence>